<evidence type="ECO:0008006" key="4">
    <source>
        <dbReference type="Google" id="ProtNLM"/>
    </source>
</evidence>
<protein>
    <recommendedName>
        <fullName evidence="4">Transcriptional regulator</fullName>
    </recommendedName>
</protein>
<gene>
    <name evidence="2" type="ORF">WS72_13495</name>
</gene>
<name>A0ABR5TFT4_9BURK</name>
<feature type="region of interest" description="Disordered" evidence="1">
    <location>
        <begin position="60"/>
        <end position="89"/>
    </location>
</feature>
<evidence type="ECO:0000313" key="2">
    <source>
        <dbReference type="EMBL" id="KWZ43770.1"/>
    </source>
</evidence>
<accession>A0ABR5TFT4</accession>
<sequence length="144" mass="15503">MNKTKRAQILDLIRKQPGITEAEIRSKVEINGSVLAYINPSIVRGQIIAESAEGTSATVFRESEANPLETDEEGNVVARRRGRGLSKSACPESPDIVDISISASGHTTITKGSRTIVMTPAETARVVAFLDRVNVDQILADVSK</sequence>
<comment type="caution">
    <text evidence="2">The sequence shown here is derived from an EMBL/GenBank/DDBJ whole genome shotgun (WGS) entry which is preliminary data.</text>
</comment>
<evidence type="ECO:0000256" key="1">
    <source>
        <dbReference type="SAM" id="MobiDB-lite"/>
    </source>
</evidence>
<reference evidence="2 3" key="1">
    <citation type="submission" date="2015-11" db="EMBL/GenBank/DDBJ databases">
        <authorList>
            <person name="Sahl J."/>
            <person name="Wagner D."/>
            <person name="Keim P."/>
        </authorList>
    </citation>
    <scope>NUCLEOTIDE SEQUENCE [LARGE SCALE GENOMIC DNA]</scope>
    <source>
        <strain evidence="2 3">BDU18</strain>
    </source>
</reference>
<proteinExistence type="predicted"/>
<evidence type="ECO:0000313" key="3">
    <source>
        <dbReference type="Proteomes" id="UP000070255"/>
    </source>
</evidence>
<dbReference type="EMBL" id="LNJQ01000001">
    <property type="protein sequence ID" value="KWZ43770.1"/>
    <property type="molecule type" value="Genomic_DNA"/>
</dbReference>
<keyword evidence="3" id="KW-1185">Reference proteome</keyword>
<dbReference type="Proteomes" id="UP000070255">
    <property type="component" value="Unassembled WGS sequence"/>
</dbReference>
<organism evidence="2 3">
    <name type="scientific">Burkholderia savannae</name>
    <dbReference type="NCBI Taxonomy" id="1637837"/>
    <lineage>
        <taxon>Bacteria</taxon>
        <taxon>Pseudomonadati</taxon>
        <taxon>Pseudomonadota</taxon>
        <taxon>Betaproteobacteria</taxon>
        <taxon>Burkholderiales</taxon>
        <taxon>Burkholderiaceae</taxon>
        <taxon>Burkholderia</taxon>
        <taxon>pseudomallei group</taxon>
    </lineage>
</organism>
<dbReference type="RefSeq" id="WP_060822044.1">
    <property type="nucleotide sequence ID" value="NZ_LNJQ01000001.1"/>
</dbReference>